<evidence type="ECO:0000313" key="2">
    <source>
        <dbReference type="Proteomes" id="UP000005408"/>
    </source>
</evidence>
<organism evidence="1 2">
    <name type="scientific">Magallana gigas</name>
    <name type="common">Pacific oyster</name>
    <name type="synonym">Crassostrea gigas</name>
    <dbReference type="NCBI Taxonomy" id="29159"/>
    <lineage>
        <taxon>Eukaryota</taxon>
        <taxon>Metazoa</taxon>
        <taxon>Spiralia</taxon>
        <taxon>Lophotrochozoa</taxon>
        <taxon>Mollusca</taxon>
        <taxon>Bivalvia</taxon>
        <taxon>Autobranchia</taxon>
        <taxon>Pteriomorphia</taxon>
        <taxon>Ostreida</taxon>
        <taxon>Ostreoidea</taxon>
        <taxon>Ostreidae</taxon>
        <taxon>Magallana</taxon>
    </lineage>
</organism>
<reference evidence="1" key="1">
    <citation type="submission" date="2022-08" db="UniProtKB">
        <authorList>
            <consortium name="EnsemblMetazoa"/>
        </authorList>
    </citation>
    <scope>IDENTIFICATION</scope>
    <source>
        <strain evidence="1">05x7-T-G4-1.051#20</strain>
    </source>
</reference>
<accession>A0A8W8HL64</accession>
<protein>
    <submittedName>
        <fullName evidence="1">Uncharacterized protein</fullName>
    </submittedName>
</protein>
<proteinExistence type="predicted"/>
<evidence type="ECO:0000313" key="1">
    <source>
        <dbReference type="EnsemblMetazoa" id="G10097.3:cds"/>
    </source>
</evidence>
<dbReference type="Proteomes" id="UP000005408">
    <property type="component" value="Unassembled WGS sequence"/>
</dbReference>
<dbReference type="AlphaFoldDB" id="A0A8W8HL64"/>
<dbReference type="Gene3D" id="1.20.920.20">
    <property type="match status" value="1"/>
</dbReference>
<sequence>QSKAHAEVRRNLATALLRNDLSLEELSEVLESFNRLGVADKGEVETARKKFGQLQLREDLLAAIKCRSLDKLEKALQSVRACPPSCGVDLGDDVSKGEKLLVHLKRLRRLRAAVLEMDSQTIAELRSYNKPPLAVHGVMVATYILLGVKEKELQHWFGVQNLIGKTGREALKKRVESFNLRGVPPEALHRAKEILDQYDLSIVQDASAGAATFYLWAINMIKDFEEQTPS</sequence>
<dbReference type="EnsemblMetazoa" id="G10097.3">
    <property type="protein sequence ID" value="G10097.3:cds"/>
    <property type="gene ID" value="G10097"/>
</dbReference>
<name>A0A8W8HL64_MAGGI</name>
<keyword evidence="2" id="KW-1185">Reference proteome</keyword>